<dbReference type="GO" id="GO:0016740">
    <property type="term" value="F:transferase activity"/>
    <property type="evidence" value="ECO:0007669"/>
    <property type="project" value="UniProtKB-KW"/>
</dbReference>
<evidence type="ECO:0000313" key="3">
    <source>
        <dbReference type="Proteomes" id="UP000193827"/>
    </source>
</evidence>
<organism evidence="2 3">
    <name type="scientific">Roseovarius litorisediminis</name>
    <dbReference type="NCBI Taxonomy" id="1312363"/>
    <lineage>
        <taxon>Bacteria</taxon>
        <taxon>Pseudomonadati</taxon>
        <taxon>Pseudomonadota</taxon>
        <taxon>Alphaproteobacteria</taxon>
        <taxon>Rhodobacterales</taxon>
        <taxon>Roseobacteraceae</taxon>
        <taxon>Roseovarius</taxon>
    </lineage>
</organism>
<feature type="region of interest" description="Disordered" evidence="1">
    <location>
        <begin position="508"/>
        <end position="529"/>
    </location>
</feature>
<gene>
    <name evidence="2" type="ORF">PEL8287_02387</name>
</gene>
<evidence type="ECO:0000256" key="1">
    <source>
        <dbReference type="SAM" id="MobiDB-lite"/>
    </source>
</evidence>
<feature type="compositionally biased region" description="Basic residues" evidence="1">
    <location>
        <begin position="520"/>
        <end position="529"/>
    </location>
</feature>
<dbReference type="RefSeq" id="WP_085892584.1">
    <property type="nucleotide sequence ID" value="NZ_FWFL01000005.1"/>
</dbReference>
<dbReference type="Gene3D" id="3.40.50.2000">
    <property type="entry name" value="Glycogen Phosphorylase B"/>
    <property type="match status" value="1"/>
</dbReference>
<dbReference type="Pfam" id="PF13692">
    <property type="entry name" value="Glyco_trans_1_4"/>
    <property type="match status" value="1"/>
</dbReference>
<dbReference type="AlphaFoldDB" id="A0A1Y5SRH2"/>
<protein>
    <submittedName>
        <fullName evidence="2">Glycosyl transferases group 1</fullName>
    </submittedName>
</protein>
<proteinExistence type="predicted"/>
<dbReference type="EMBL" id="FWFL01000005">
    <property type="protein sequence ID" value="SLN46102.1"/>
    <property type="molecule type" value="Genomic_DNA"/>
</dbReference>
<dbReference type="SUPFAM" id="SSF53756">
    <property type="entry name" value="UDP-Glycosyltransferase/glycogen phosphorylase"/>
    <property type="match status" value="1"/>
</dbReference>
<sequence length="529" mass="59535">MKILFYNWVDYLDDEKRGGGVGVYQKNLIHALGDSDDVECLFLSSGISYDLFGTAPRWERVRHGSSEDRKLRFEIVNSGVLSPAHHSFGDERQIEDRATTEVFFNFIRKNGPFDVVHFNNLEGLPAKVLSLKELWPDTRVVFSLHNYYPICPQVNLWWHEKENCLDFDGGRRCTDCLEHRHDDRVVRLANAVAFRLKKLGMRPGTWIFDHGFGPSMRWAGRSVRLYNRRFRKNGTGAAPRQDKVKTTGLLERVEPAYPKFARRRSAMVEMINTYCDHVLCVSEKAGEVAARFGISPALIKTGYIGTRHAEKFAATSAASSFVKPDGTVTLAYLGYMRRDKGFFFLLDALEALPVKDAARINVVICSKLVDSQTMDRITQLSEKFASVLFADGYAHDQLDELLSDVDLGLIPVLWEDNLPQVAIEMHARHIPLMTSDLGGAQELGRCPDLVFKAGDVSDFARVLGKVLSGKLSIEAYWAGAMAPYTMDDHLSELRKHYAVPARPIAQMPSAMPAGKPLPKPAKRTNRVLL</sequence>
<dbReference type="Proteomes" id="UP000193827">
    <property type="component" value="Unassembled WGS sequence"/>
</dbReference>
<dbReference type="OrthoDB" id="9807414at2"/>
<accession>A0A1Y5SRH2</accession>
<reference evidence="2 3" key="1">
    <citation type="submission" date="2017-03" db="EMBL/GenBank/DDBJ databases">
        <authorList>
            <person name="Afonso C.L."/>
            <person name="Miller P.J."/>
            <person name="Scott M.A."/>
            <person name="Spackman E."/>
            <person name="Goraichik I."/>
            <person name="Dimitrov K.M."/>
            <person name="Suarez D.L."/>
            <person name="Swayne D.E."/>
        </authorList>
    </citation>
    <scope>NUCLEOTIDE SEQUENCE [LARGE SCALE GENOMIC DNA]</scope>
    <source>
        <strain evidence="2 3">CECT 8287</strain>
    </source>
</reference>
<keyword evidence="3" id="KW-1185">Reference proteome</keyword>
<name>A0A1Y5SRH2_9RHOB</name>
<keyword evidence="2" id="KW-0808">Transferase</keyword>
<evidence type="ECO:0000313" key="2">
    <source>
        <dbReference type="EMBL" id="SLN46102.1"/>
    </source>
</evidence>